<dbReference type="PANTHER" id="PTHR33164:SF43">
    <property type="entry name" value="HTH-TYPE TRANSCRIPTIONAL REPRESSOR YETL"/>
    <property type="match status" value="1"/>
</dbReference>
<evidence type="ECO:0000259" key="1">
    <source>
        <dbReference type="PROSITE" id="PS50995"/>
    </source>
</evidence>
<dbReference type="Gene3D" id="1.10.10.10">
    <property type="entry name" value="Winged helix-like DNA-binding domain superfamily/Winged helix DNA-binding domain"/>
    <property type="match status" value="1"/>
</dbReference>
<dbReference type="PANTHER" id="PTHR33164">
    <property type="entry name" value="TRANSCRIPTIONAL REGULATOR, MARR FAMILY"/>
    <property type="match status" value="1"/>
</dbReference>
<protein>
    <recommendedName>
        <fullName evidence="1">HTH marR-type domain-containing protein</fullName>
    </recommendedName>
</protein>
<evidence type="ECO:0000313" key="2">
    <source>
        <dbReference type="EMBL" id="OBX67083.1"/>
    </source>
</evidence>
<dbReference type="InterPro" id="IPR039422">
    <property type="entry name" value="MarR/SlyA-like"/>
</dbReference>
<organism evidence="2 3">
    <name type="scientific">Moraxella lacunata</name>
    <dbReference type="NCBI Taxonomy" id="477"/>
    <lineage>
        <taxon>Bacteria</taxon>
        <taxon>Pseudomonadati</taxon>
        <taxon>Pseudomonadota</taxon>
        <taxon>Gammaproteobacteria</taxon>
        <taxon>Moraxellales</taxon>
        <taxon>Moraxellaceae</taxon>
        <taxon>Moraxella</taxon>
    </lineage>
</organism>
<dbReference type="InterPro" id="IPR036388">
    <property type="entry name" value="WH-like_DNA-bd_sf"/>
</dbReference>
<proteinExistence type="predicted"/>
<dbReference type="RefSeq" id="WP_065255712.1">
    <property type="nucleotide sequence ID" value="NZ_JARDJM010000053.1"/>
</dbReference>
<accession>A0A1B8Q828</accession>
<dbReference type="SMART" id="SM00347">
    <property type="entry name" value="HTH_MARR"/>
    <property type="match status" value="1"/>
</dbReference>
<dbReference type="InterPro" id="IPR000835">
    <property type="entry name" value="HTH_MarR-typ"/>
</dbReference>
<dbReference type="AlphaFoldDB" id="A0A1B8Q828"/>
<dbReference type="SUPFAM" id="SSF46785">
    <property type="entry name" value="Winged helix' DNA-binding domain"/>
    <property type="match status" value="1"/>
</dbReference>
<dbReference type="GO" id="GO:0006950">
    <property type="term" value="P:response to stress"/>
    <property type="evidence" value="ECO:0007669"/>
    <property type="project" value="TreeGrafter"/>
</dbReference>
<name>A0A1B8Q828_MORLA</name>
<reference evidence="2 3" key="1">
    <citation type="submission" date="2016-06" db="EMBL/GenBank/DDBJ databases">
        <title>Draft genome of Moraxella lacunata CCUG 57757A.</title>
        <authorList>
            <person name="Salva-Serra F."/>
            <person name="Engstrom-Jakobsson H."/>
            <person name="Thorell K."/>
            <person name="Gonzales-Siles L."/>
            <person name="Karlsson R."/>
            <person name="Boulund F."/>
            <person name="Engstrand L."/>
            <person name="Kristiansson E."/>
            <person name="Moore E."/>
        </authorList>
    </citation>
    <scope>NUCLEOTIDE SEQUENCE [LARGE SCALE GENOMIC DNA]</scope>
    <source>
        <strain evidence="2 3">CCUG 57757A</strain>
    </source>
</reference>
<gene>
    <name evidence="2" type="ORF">A9309_12385</name>
</gene>
<sequence>MNTLTPNQIDQIADVAVQMMNDYAQFAKKHNVNDNELGILYTLWVDGACSQSHIAQKQLIAKQTVNTLCQKFIKDGLLISQPCDTDKRQKVLHFTDKGRAFAEPIIADLLAQENKAIAEFGVRRVAFLLNELKDLQGVLAKYLE</sequence>
<feature type="domain" description="HTH marR-type" evidence="1">
    <location>
        <begin position="1"/>
        <end position="144"/>
    </location>
</feature>
<dbReference type="PROSITE" id="PS50995">
    <property type="entry name" value="HTH_MARR_2"/>
    <property type="match status" value="1"/>
</dbReference>
<dbReference type="EMBL" id="LZMS01000005">
    <property type="protein sequence ID" value="OBX67083.1"/>
    <property type="molecule type" value="Genomic_DNA"/>
</dbReference>
<dbReference type="Pfam" id="PF12802">
    <property type="entry name" value="MarR_2"/>
    <property type="match status" value="1"/>
</dbReference>
<evidence type="ECO:0000313" key="3">
    <source>
        <dbReference type="Proteomes" id="UP000092607"/>
    </source>
</evidence>
<dbReference type="InterPro" id="IPR036390">
    <property type="entry name" value="WH_DNA-bd_sf"/>
</dbReference>
<dbReference type="Proteomes" id="UP000092607">
    <property type="component" value="Unassembled WGS sequence"/>
</dbReference>
<dbReference type="GO" id="GO:0003700">
    <property type="term" value="F:DNA-binding transcription factor activity"/>
    <property type="evidence" value="ECO:0007669"/>
    <property type="project" value="InterPro"/>
</dbReference>
<comment type="caution">
    <text evidence="2">The sequence shown here is derived from an EMBL/GenBank/DDBJ whole genome shotgun (WGS) entry which is preliminary data.</text>
</comment>